<evidence type="ECO:0000256" key="4">
    <source>
        <dbReference type="ARBA" id="ARBA00022553"/>
    </source>
</evidence>
<dbReference type="PROSITE" id="PS50109">
    <property type="entry name" value="HIS_KIN"/>
    <property type="match status" value="1"/>
</dbReference>
<organism evidence="18 19">
    <name type="scientific">Solimicrobium silvestre</name>
    <dbReference type="NCBI Taxonomy" id="2099400"/>
    <lineage>
        <taxon>Bacteria</taxon>
        <taxon>Pseudomonadati</taxon>
        <taxon>Pseudomonadota</taxon>
        <taxon>Betaproteobacteria</taxon>
        <taxon>Burkholderiales</taxon>
        <taxon>Oxalobacteraceae</taxon>
        <taxon>Solimicrobium</taxon>
    </lineage>
</organism>
<keyword evidence="9" id="KW-0843">Virulence</keyword>
<dbReference type="PANTHER" id="PTHR45339:SF1">
    <property type="entry name" value="HYBRID SIGNAL TRANSDUCTION HISTIDINE KINASE J"/>
    <property type="match status" value="1"/>
</dbReference>
<evidence type="ECO:0000256" key="14">
    <source>
        <dbReference type="SAM" id="Phobius"/>
    </source>
</evidence>
<dbReference type="InterPro" id="IPR036890">
    <property type="entry name" value="HATPase_C_sf"/>
</dbReference>
<dbReference type="Gene3D" id="3.30.565.10">
    <property type="entry name" value="Histidine kinase-like ATPase, C-terminal domain"/>
    <property type="match status" value="1"/>
</dbReference>
<dbReference type="Pfam" id="PF00512">
    <property type="entry name" value="HisKA"/>
    <property type="match status" value="1"/>
</dbReference>
<dbReference type="Gene3D" id="1.10.287.130">
    <property type="match status" value="1"/>
</dbReference>
<keyword evidence="14" id="KW-0812">Transmembrane</keyword>
<comment type="function">
    <text evidence="10">Member of the two-component regulatory system BvgS/BvgA. Phosphorylates BvgA via a four-step phosphorelay in response to environmental signals.</text>
</comment>
<dbReference type="FunFam" id="3.30.565.10:FF:000010">
    <property type="entry name" value="Sensor histidine kinase RcsC"/>
    <property type="match status" value="1"/>
</dbReference>
<dbReference type="InterPro" id="IPR005467">
    <property type="entry name" value="His_kinase_dom"/>
</dbReference>
<dbReference type="CDD" id="cd00082">
    <property type="entry name" value="HisKA"/>
    <property type="match status" value="1"/>
</dbReference>
<evidence type="ECO:0000313" key="18">
    <source>
        <dbReference type="EMBL" id="PRC91099.1"/>
    </source>
</evidence>
<dbReference type="SUPFAM" id="SSF55781">
    <property type="entry name" value="GAF domain-like"/>
    <property type="match status" value="1"/>
</dbReference>
<evidence type="ECO:0000259" key="16">
    <source>
        <dbReference type="PROSITE" id="PS50110"/>
    </source>
</evidence>
<dbReference type="PROSITE" id="PS50110">
    <property type="entry name" value="RESPONSE_REGULATORY"/>
    <property type="match status" value="2"/>
</dbReference>
<dbReference type="AlphaFoldDB" id="A0A2S9GTS1"/>
<keyword evidence="7 18" id="KW-0418">Kinase</keyword>
<keyword evidence="13" id="KW-0175">Coiled coil</keyword>
<dbReference type="InterPro" id="IPR036097">
    <property type="entry name" value="HisK_dim/P_sf"/>
</dbReference>
<keyword evidence="5" id="KW-0808">Transferase</keyword>
<dbReference type="Pfam" id="PF02518">
    <property type="entry name" value="HATPase_c"/>
    <property type="match status" value="1"/>
</dbReference>
<feature type="transmembrane region" description="Helical" evidence="14">
    <location>
        <begin position="198"/>
        <end position="220"/>
    </location>
</feature>
<name>A0A2S9GTS1_9BURK</name>
<dbReference type="Pfam" id="PF01590">
    <property type="entry name" value="GAF"/>
    <property type="match status" value="1"/>
</dbReference>
<comment type="catalytic activity">
    <reaction evidence="1">
        <text>ATP + protein L-histidine = ADP + protein N-phospho-L-histidine.</text>
        <dbReference type="EC" id="2.7.13.3"/>
    </reaction>
</comment>
<proteinExistence type="predicted"/>
<dbReference type="CDD" id="cd00156">
    <property type="entry name" value="REC"/>
    <property type="match status" value="1"/>
</dbReference>
<dbReference type="Gene3D" id="3.30.450.40">
    <property type="match status" value="1"/>
</dbReference>
<evidence type="ECO:0000256" key="7">
    <source>
        <dbReference type="ARBA" id="ARBA00022777"/>
    </source>
</evidence>
<feature type="modified residue" description="4-aspartylphosphate" evidence="12">
    <location>
        <position position="1183"/>
    </location>
</feature>
<dbReference type="InterPro" id="IPR004358">
    <property type="entry name" value="Sig_transdc_His_kin-like_C"/>
</dbReference>
<feature type="coiled-coil region" evidence="13">
    <location>
        <begin position="500"/>
        <end position="573"/>
    </location>
</feature>
<dbReference type="InterPro" id="IPR011006">
    <property type="entry name" value="CheY-like_superfamily"/>
</dbReference>
<dbReference type="GO" id="GO:0000155">
    <property type="term" value="F:phosphorelay sensor kinase activity"/>
    <property type="evidence" value="ECO:0007669"/>
    <property type="project" value="InterPro"/>
</dbReference>
<accession>A0A2S9GTS1</accession>
<evidence type="ECO:0000256" key="6">
    <source>
        <dbReference type="ARBA" id="ARBA00022729"/>
    </source>
</evidence>
<comment type="subcellular location">
    <subcellularLocation>
        <location evidence="2">Membrane</location>
    </subcellularLocation>
</comment>
<evidence type="ECO:0000256" key="2">
    <source>
        <dbReference type="ARBA" id="ARBA00004370"/>
    </source>
</evidence>
<sequence>MAIGMKLTILKRLVPVVAVALMGVTLIASISQYMNNKVYDSTNYANVNVVPSLLLLGEMRKNYFLAWISAQQLFFSINGTEKETLISQISVYRRNVEDTFNKYEFNGCFGTPCFTDEEDKSLYFQEKALWAKFSDSLTQALAEISKNQQGQVKAQNIILETMALNGKLLDVLDQHLQYNAVISKRSADKAAIEKERAFYFLQFIGFVTFISIGAIGFFSIRSILRQLGGEPADAADIAAKLALGDLSPQIQLKPGDTTSLMAKIKQLINAMEKVANRADAVGRGNLADAVEVLSERDRLGQAINHMVVSLRTARIIDDRNNWLNTGNNQLAQALTGDFTPQQIANTALSTIGHYLGAGRGVLYRMRTDVGMLDVLGSYMYSEGENQQKTVKFGEGAIGQVAVEKNPIVLTNISRAAGDGTAPILTGTTNSPPHATYTYPILKENILLGVVEFSFLEQLSEIKLDYLNSALKIIASYLYVAEQRGQIHTLLTLSEQAGRDVRKQNDYLQEVNIRMEEQQQQLQQQAEELLQSNAQMEQQQQNLQQQSEELQQSNAQMEEQHQLLEHSNEVLRQSQTEIDEKAKQLELSNHYKSEFLANMSHELRTPLNAIILLSKMMMDNPDGHLRDSEIKRSEVIHRSGQDLLTLINDVLDLSKVDAGRIELNFVEISSNAIITELRDLFDSVAQNNGVEFIIQDQLNTKLNSDPGKISQIVRNLLSNAFKFTKQGSVTLRIQKIPNDQLPIRISVIDTGIGIPQNKHISIFDAFRQVDGSTSREYGGTGLGLTISLRFAELLGGTISLNSIEGKGSEFTLCLPITPPLSPLSAALPVLTTNISATPKTNVNTPQGKVNDDRHNLKQNDKVILLIDDDLDFGTAVIEINHRLGYKTLVANTGAEGLALTKQHHPAGILLDLGLPDKDGTDILHEIKTTHELASIPVYIISARDHDSTLNQQDIVGYLQKPVVSSQIVEAEAALIDAIKLAPAGGILLVTTMQNETNETNEILRILESRLVSEHYAVHITTPGEELQDALNNHEWGVVMIDLANLTMEKALAVAQTIRSDSHNTAMLFFGIDQLSDDEEALLRSYSDSIIVNAPQAGQRLQENIARFLRTVPSVEQTQLTSVAARSNEKKLAHKKILVIDDDPRNLFVLTSALEQQGAKVFNALNGRRAMEMLENIQVNLIITDIMMPVMDGYQTITALRANPKFAAIPIVALTAKAMQHDRENILEIGADDYLSKPVDYDVLCNMAALWCTKSVE</sequence>
<keyword evidence="14" id="KW-1133">Transmembrane helix</keyword>
<dbReference type="GO" id="GO:0016020">
    <property type="term" value="C:membrane"/>
    <property type="evidence" value="ECO:0007669"/>
    <property type="project" value="UniProtKB-SubCell"/>
</dbReference>
<dbReference type="PROSITE" id="PS50885">
    <property type="entry name" value="HAMP"/>
    <property type="match status" value="1"/>
</dbReference>
<dbReference type="InterPro" id="IPR003594">
    <property type="entry name" value="HATPase_dom"/>
</dbReference>
<evidence type="ECO:0000313" key="19">
    <source>
        <dbReference type="Proteomes" id="UP000237839"/>
    </source>
</evidence>
<evidence type="ECO:0000256" key="5">
    <source>
        <dbReference type="ARBA" id="ARBA00022679"/>
    </source>
</evidence>
<dbReference type="Proteomes" id="UP000237839">
    <property type="component" value="Unassembled WGS sequence"/>
</dbReference>
<evidence type="ECO:0000256" key="10">
    <source>
        <dbReference type="ARBA" id="ARBA00058004"/>
    </source>
</evidence>
<dbReference type="InterPro" id="IPR003661">
    <property type="entry name" value="HisK_dim/P_dom"/>
</dbReference>
<comment type="caution">
    <text evidence="18">The sequence shown here is derived from an EMBL/GenBank/DDBJ whole genome shotgun (WGS) entry which is preliminary data.</text>
</comment>
<keyword evidence="14" id="KW-0472">Membrane</keyword>
<dbReference type="SMART" id="SM00388">
    <property type="entry name" value="HisKA"/>
    <property type="match status" value="1"/>
</dbReference>
<dbReference type="SUPFAM" id="SSF52172">
    <property type="entry name" value="CheY-like"/>
    <property type="match status" value="2"/>
</dbReference>
<feature type="domain" description="Response regulatory" evidence="16">
    <location>
        <begin position="1134"/>
        <end position="1250"/>
    </location>
</feature>
<keyword evidence="8" id="KW-0902">Two-component regulatory system</keyword>
<dbReference type="EC" id="2.7.13.3" evidence="3"/>
<dbReference type="InterPro" id="IPR003660">
    <property type="entry name" value="HAMP_dom"/>
</dbReference>
<dbReference type="CDD" id="cd16922">
    <property type="entry name" value="HATPase_EvgS-ArcB-TorS-like"/>
    <property type="match status" value="1"/>
</dbReference>
<dbReference type="SUPFAM" id="SSF55874">
    <property type="entry name" value="ATPase domain of HSP90 chaperone/DNA topoisomerase II/histidine kinase"/>
    <property type="match status" value="1"/>
</dbReference>
<dbReference type="CDD" id="cd06225">
    <property type="entry name" value="HAMP"/>
    <property type="match status" value="1"/>
</dbReference>
<feature type="domain" description="Histidine kinase" evidence="15">
    <location>
        <begin position="597"/>
        <end position="817"/>
    </location>
</feature>
<dbReference type="Pfam" id="PF00072">
    <property type="entry name" value="Response_reg"/>
    <property type="match status" value="2"/>
</dbReference>
<dbReference type="InterPro" id="IPR003018">
    <property type="entry name" value="GAF"/>
</dbReference>
<evidence type="ECO:0000256" key="8">
    <source>
        <dbReference type="ARBA" id="ARBA00023012"/>
    </source>
</evidence>
<dbReference type="OrthoDB" id="9796305at2"/>
<dbReference type="SUPFAM" id="SSF47384">
    <property type="entry name" value="Homodimeric domain of signal transducing histidine kinase"/>
    <property type="match status" value="1"/>
</dbReference>
<dbReference type="PRINTS" id="PR00344">
    <property type="entry name" value="BCTRLSENSOR"/>
</dbReference>
<evidence type="ECO:0000259" key="15">
    <source>
        <dbReference type="PROSITE" id="PS50109"/>
    </source>
</evidence>
<dbReference type="InterPro" id="IPR001789">
    <property type="entry name" value="Sig_transdc_resp-reg_receiver"/>
</dbReference>
<feature type="domain" description="Response regulatory" evidence="16">
    <location>
        <begin position="861"/>
        <end position="974"/>
    </location>
</feature>
<dbReference type="InterPro" id="IPR029016">
    <property type="entry name" value="GAF-like_dom_sf"/>
</dbReference>
<gene>
    <name evidence="18" type="ORF">S2091_4195</name>
</gene>
<evidence type="ECO:0000256" key="11">
    <source>
        <dbReference type="ARBA" id="ARBA00070152"/>
    </source>
</evidence>
<feature type="transmembrane region" description="Helical" evidence="14">
    <location>
        <begin position="63"/>
        <end position="80"/>
    </location>
</feature>
<dbReference type="Gene3D" id="3.40.50.2300">
    <property type="match status" value="2"/>
</dbReference>
<reference evidence="18 19" key="1">
    <citation type="submission" date="2018-02" db="EMBL/GenBank/DDBJ databases">
        <title>Solimicrobium silvestre gen. nov., sp. nov., isolated from alpine forest soil.</title>
        <authorList>
            <person name="Margesin R."/>
            <person name="Albuquerque L."/>
            <person name="Zhang D.-C."/>
            <person name="Froufe H.J.C."/>
            <person name="Severino R."/>
            <person name="Roxo I."/>
            <person name="Egas C."/>
            <person name="Da Costa M.S."/>
        </authorList>
    </citation>
    <scope>NUCLEOTIDE SEQUENCE [LARGE SCALE GENOMIC DNA]</scope>
    <source>
        <strain evidence="18 19">S20-91</strain>
    </source>
</reference>
<evidence type="ECO:0000256" key="1">
    <source>
        <dbReference type="ARBA" id="ARBA00000085"/>
    </source>
</evidence>
<feature type="transmembrane region" description="Helical" evidence="14">
    <location>
        <begin position="12"/>
        <end position="34"/>
    </location>
</feature>
<protein>
    <recommendedName>
        <fullName evidence="11">Virulence sensor protein BvgS</fullName>
        <ecNumber evidence="3">2.7.13.3</ecNumber>
    </recommendedName>
</protein>
<keyword evidence="19" id="KW-1185">Reference proteome</keyword>
<keyword evidence="6" id="KW-0732">Signal</keyword>
<dbReference type="EMBL" id="PUGF01000029">
    <property type="protein sequence ID" value="PRC91099.1"/>
    <property type="molecule type" value="Genomic_DNA"/>
</dbReference>
<evidence type="ECO:0000256" key="3">
    <source>
        <dbReference type="ARBA" id="ARBA00012438"/>
    </source>
</evidence>
<evidence type="ECO:0000256" key="13">
    <source>
        <dbReference type="SAM" id="Coils"/>
    </source>
</evidence>
<feature type="modified residue" description="4-aspartylphosphate" evidence="12">
    <location>
        <position position="910"/>
    </location>
</feature>
<keyword evidence="4 12" id="KW-0597">Phosphoprotein</keyword>
<dbReference type="SMART" id="SM00387">
    <property type="entry name" value="HATPase_c"/>
    <property type="match status" value="1"/>
</dbReference>
<evidence type="ECO:0000256" key="12">
    <source>
        <dbReference type="PROSITE-ProRule" id="PRU00169"/>
    </source>
</evidence>
<evidence type="ECO:0000259" key="17">
    <source>
        <dbReference type="PROSITE" id="PS50885"/>
    </source>
</evidence>
<dbReference type="SMART" id="SM00448">
    <property type="entry name" value="REC"/>
    <property type="match status" value="2"/>
</dbReference>
<dbReference type="PANTHER" id="PTHR45339">
    <property type="entry name" value="HYBRID SIGNAL TRANSDUCTION HISTIDINE KINASE J"/>
    <property type="match status" value="1"/>
</dbReference>
<feature type="domain" description="HAMP" evidence="17">
    <location>
        <begin position="265"/>
        <end position="315"/>
    </location>
</feature>
<evidence type="ECO:0000256" key="9">
    <source>
        <dbReference type="ARBA" id="ARBA00023026"/>
    </source>
</evidence>